<dbReference type="RefSeq" id="WP_277579535.1">
    <property type="nucleotide sequence ID" value="NZ_JANRMI010000005.1"/>
</dbReference>
<evidence type="ECO:0000256" key="1">
    <source>
        <dbReference type="ARBA" id="ARBA00022658"/>
    </source>
</evidence>
<dbReference type="PRINTS" id="PR00633">
    <property type="entry name" value="RCCNDNSATION"/>
</dbReference>
<dbReference type="PANTHER" id="PTHR45982:SF1">
    <property type="entry name" value="REGULATOR OF CHROMOSOME CONDENSATION"/>
    <property type="match status" value="1"/>
</dbReference>
<organism evidence="5 6">
    <name type="scientific">Bdellovibrio svalbardensis</name>
    <dbReference type="NCBI Taxonomy" id="2972972"/>
    <lineage>
        <taxon>Bacteria</taxon>
        <taxon>Pseudomonadati</taxon>
        <taxon>Bdellovibrionota</taxon>
        <taxon>Bdellovibrionia</taxon>
        <taxon>Bdellovibrionales</taxon>
        <taxon>Pseudobdellovibrionaceae</taxon>
        <taxon>Bdellovibrio</taxon>
    </lineage>
</organism>
<dbReference type="Gene3D" id="2.130.10.30">
    <property type="entry name" value="Regulator of chromosome condensation 1/beta-lactamase-inhibitor protein II"/>
    <property type="match status" value="2"/>
</dbReference>
<dbReference type="PROSITE" id="PS51257">
    <property type="entry name" value="PROKAR_LIPOPROTEIN"/>
    <property type="match status" value="1"/>
</dbReference>
<evidence type="ECO:0000313" key="6">
    <source>
        <dbReference type="Proteomes" id="UP001152321"/>
    </source>
</evidence>
<feature type="chain" id="PRO_5047491861" description="RCC1-like domain-containing protein" evidence="3">
    <location>
        <begin position="26"/>
        <end position="466"/>
    </location>
</feature>
<feature type="signal peptide" evidence="3">
    <location>
        <begin position="1"/>
        <end position="25"/>
    </location>
</feature>
<evidence type="ECO:0000256" key="2">
    <source>
        <dbReference type="ARBA" id="ARBA00022737"/>
    </source>
</evidence>
<dbReference type="EMBL" id="JANRMI010000005">
    <property type="protein sequence ID" value="MDG0818060.1"/>
    <property type="molecule type" value="Genomic_DNA"/>
</dbReference>
<dbReference type="InterPro" id="IPR000408">
    <property type="entry name" value="Reg_chr_condens"/>
</dbReference>
<feature type="domain" description="RCC1-like" evidence="4">
    <location>
        <begin position="45"/>
        <end position="388"/>
    </location>
</feature>
<keyword evidence="6" id="KW-1185">Reference proteome</keyword>
<dbReference type="InterPro" id="IPR058923">
    <property type="entry name" value="RCC1-like_dom"/>
</dbReference>
<reference evidence="5" key="1">
    <citation type="submission" date="2022-08" db="EMBL/GenBank/DDBJ databases">
        <title>Novel Bdellovibrio Species Isolated from Svalbard: Designation Bdellovibrio svalbardensis.</title>
        <authorList>
            <person name="Mitchell R.J."/>
            <person name="Choi S.Y."/>
        </authorList>
    </citation>
    <scope>NUCLEOTIDE SEQUENCE</scope>
    <source>
        <strain evidence="5">PAP01</strain>
    </source>
</reference>
<evidence type="ECO:0000313" key="5">
    <source>
        <dbReference type="EMBL" id="MDG0818060.1"/>
    </source>
</evidence>
<comment type="caution">
    <text evidence="5">The sequence shown here is derived from an EMBL/GenBank/DDBJ whole genome shotgun (WGS) entry which is preliminary data.</text>
</comment>
<dbReference type="Pfam" id="PF25390">
    <property type="entry name" value="WD40_RLD"/>
    <property type="match status" value="1"/>
</dbReference>
<dbReference type="SUPFAM" id="SSF50985">
    <property type="entry name" value="RCC1/BLIP-II"/>
    <property type="match status" value="1"/>
</dbReference>
<dbReference type="PANTHER" id="PTHR45982">
    <property type="entry name" value="REGULATOR OF CHROMOSOME CONDENSATION"/>
    <property type="match status" value="1"/>
</dbReference>
<dbReference type="PROSITE" id="PS50012">
    <property type="entry name" value="RCC1_3"/>
    <property type="match status" value="1"/>
</dbReference>
<dbReference type="InterPro" id="IPR009091">
    <property type="entry name" value="RCC1/BLIP-II"/>
</dbReference>
<evidence type="ECO:0000259" key="4">
    <source>
        <dbReference type="Pfam" id="PF25390"/>
    </source>
</evidence>
<sequence length="466" mass="47499">MRRTCNSIFAFNASFLLFTSTVSLLTACQVSVDYKVPIELASLTPTPTAPVVSKSLQKIATGSGHTCAILNSGAVKCWGSNSAGQLGYDDTVDRGKTAGDMAALANVNLGAGRTAQAIALGGAFTCAILDTGAVKCWGRNWNGQLGYDDFASRGHTAGSMASLATVNIGAGRTAKAISAGNSHVCVILDTNAVKCWGNGGDGQLGNDSADSGIGDGAGEMAALGTVNLGAGRTAKMIAAGGISTCAILDNDQVKCWGFNGEGHLGYDHYINRGDTPGQMAALGTVNLGAGRTAKAISINETHTCAILDTGAVKCWGASYYGETGYEDYNWRGGASGDMAALTTVFLGAGRTAKEIQSGGTHTCAILDNDAVKCWGDNSSGQLGYDDTTERGSSAGTMTSLTSINLGSGRSAKNISIGYDFSCALLDNNEAKCWGNNSSGQLGYDSTTAKGKFAGDMAALNSINVGD</sequence>
<proteinExistence type="predicted"/>
<accession>A0ABT6DPS8</accession>
<dbReference type="InterPro" id="IPR051553">
    <property type="entry name" value="Ran_GTPase-activating"/>
</dbReference>
<name>A0ABT6DPS8_9BACT</name>
<keyword evidence="2" id="KW-0677">Repeat</keyword>
<protein>
    <recommendedName>
        <fullName evidence="4">RCC1-like domain-containing protein</fullName>
    </recommendedName>
</protein>
<dbReference type="Pfam" id="PF13540">
    <property type="entry name" value="RCC1_2"/>
    <property type="match status" value="1"/>
</dbReference>
<keyword evidence="1" id="KW-0344">Guanine-nucleotide releasing factor</keyword>
<keyword evidence="3" id="KW-0732">Signal</keyword>
<gene>
    <name evidence="5" type="ORF">NWE73_16880</name>
</gene>
<dbReference type="Proteomes" id="UP001152321">
    <property type="component" value="Unassembled WGS sequence"/>
</dbReference>
<evidence type="ECO:0000256" key="3">
    <source>
        <dbReference type="SAM" id="SignalP"/>
    </source>
</evidence>